<dbReference type="Gene3D" id="1.25.40.20">
    <property type="entry name" value="Ankyrin repeat-containing domain"/>
    <property type="match status" value="2"/>
</dbReference>
<evidence type="ECO:0000259" key="4">
    <source>
        <dbReference type="Pfam" id="PF25474"/>
    </source>
</evidence>
<proteinExistence type="predicted"/>
<comment type="caution">
    <text evidence="5">The sequence shown here is derived from an EMBL/GenBank/DDBJ whole genome shotgun (WGS) entry which is preliminary data.</text>
</comment>
<feature type="region of interest" description="Disordered" evidence="2">
    <location>
        <begin position="1747"/>
        <end position="1766"/>
    </location>
</feature>
<evidence type="ECO:0000256" key="1">
    <source>
        <dbReference type="PROSITE-ProRule" id="PRU00023"/>
    </source>
</evidence>
<feature type="compositionally biased region" description="Basic residues" evidence="2">
    <location>
        <begin position="1748"/>
        <end position="1765"/>
    </location>
</feature>
<dbReference type="InterPro" id="IPR000014">
    <property type="entry name" value="PAS"/>
</dbReference>
<dbReference type="Gene3D" id="3.30.450.20">
    <property type="entry name" value="PAS domain"/>
    <property type="match status" value="1"/>
</dbReference>
<name>A0A8J8P4H0_HALGN</name>
<dbReference type="InterPro" id="IPR052994">
    <property type="entry name" value="Tiny_macrocysts_regulators"/>
</dbReference>
<feature type="repeat" description="ANK" evidence="1">
    <location>
        <begin position="2226"/>
        <end position="2258"/>
    </location>
</feature>
<feature type="transmembrane region" description="Helical" evidence="3">
    <location>
        <begin position="1630"/>
        <end position="1654"/>
    </location>
</feature>
<evidence type="ECO:0000313" key="5">
    <source>
        <dbReference type="EMBL" id="TNV87907.1"/>
    </source>
</evidence>
<feature type="transmembrane region" description="Helical" evidence="3">
    <location>
        <begin position="284"/>
        <end position="302"/>
    </location>
</feature>
<feature type="region of interest" description="Disordered" evidence="2">
    <location>
        <begin position="1802"/>
        <end position="1826"/>
    </location>
</feature>
<feature type="transmembrane region" description="Helical" evidence="3">
    <location>
        <begin position="335"/>
        <end position="357"/>
    </location>
</feature>
<dbReference type="SMART" id="SM00248">
    <property type="entry name" value="ANK"/>
    <property type="match status" value="5"/>
</dbReference>
<dbReference type="InterPro" id="IPR035965">
    <property type="entry name" value="PAS-like_dom_sf"/>
</dbReference>
<dbReference type="Pfam" id="PF25474">
    <property type="entry name" value="TPR_TmcB"/>
    <property type="match status" value="1"/>
</dbReference>
<dbReference type="InterPro" id="IPR036770">
    <property type="entry name" value="Ankyrin_rpt-contain_sf"/>
</dbReference>
<keyword evidence="3" id="KW-1133">Transmembrane helix</keyword>
<keyword evidence="3" id="KW-0472">Membrane</keyword>
<dbReference type="SUPFAM" id="SSF48403">
    <property type="entry name" value="Ankyrin repeat"/>
    <property type="match status" value="1"/>
</dbReference>
<feature type="transmembrane region" description="Helical" evidence="3">
    <location>
        <begin position="428"/>
        <end position="452"/>
    </location>
</feature>
<feature type="compositionally biased region" description="Polar residues" evidence="2">
    <location>
        <begin position="1802"/>
        <end position="1823"/>
    </location>
</feature>
<evidence type="ECO:0000256" key="2">
    <source>
        <dbReference type="SAM" id="MobiDB-lite"/>
    </source>
</evidence>
<feature type="transmembrane region" description="Helical" evidence="3">
    <location>
        <begin position="243"/>
        <end position="263"/>
    </location>
</feature>
<dbReference type="PROSITE" id="PS50088">
    <property type="entry name" value="ANK_REPEAT"/>
    <property type="match status" value="2"/>
</dbReference>
<gene>
    <name evidence="5" type="ORF">FGO68_gene9941</name>
</gene>
<feature type="region of interest" description="Disordered" evidence="2">
    <location>
        <begin position="1"/>
        <end position="42"/>
    </location>
</feature>
<dbReference type="InterPro" id="IPR057352">
    <property type="entry name" value="TPR_TmcB/C"/>
</dbReference>
<evidence type="ECO:0000256" key="3">
    <source>
        <dbReference type="SAM" id="Phobius"/>
    </source>
</evidence>
<protein>
    <recommendedName>
        <fullName evidence="4">TmcB/TmcC TPR repeats domain-containing protein</fullName>
    </recommendedName>
</protein>
<evidence type="ECO:0000313" key="6">
    <source>
        <dbReference type="Proteomes" id="UP000785679"/>
    </source>
</evidence>
<feature type="transmembrane region" description="Helical" evidence="3">
    <location>
        <begin position="2416"/>
        <end position="2432"/>
    </location>
</feature>
<dbReference type="Proteomes" id="UP000785679">
    <property type="component" value="Unassembled WGS sequence"/>
</dbReference>
<feature type="domain" description="TmcB/TmcC TPR repeats" evidence="4">
    <location>
        <begin position="893"/>
        <end position="996"/>
    </location>
</feature>
<dbReference type="Pfam" id="PF12796">
    <property type="entry name" value="Ank_2"/>
    <property type="match status" value="2"/>
</dbReference>
<dbReference type="PANTHER" id="PTHR31600">
    <property type="entry name" value="TINY MACROCYSTS PROTEIN B-RELATED"/>
    <property type="match status" value="1"/>
</dbReference>
<dbReference type="NCBIfam" id="TIGR00229">
    <property type="entry name" value="sensory_box"/>
    <property type="match status" value="1"/>
</dbReference>
<feature type="transmembrane region" description="Helical" evidence="3">
    <location>
        <begin position="1930"/>
        <end position="1950"/>
    </location>
</feature>
<dbReference type="OrthoDB" id="10264606at2759"/>
<keyword evidence="1" id="KW-0040">ANK repeat</keyword>
<feature type="transmembrane region" description="Helical" evidence="3">
    <location>
        <begin position="458"/>
        <end position="479"/>
    </location>
</feature>
<feature type="transmembrane region" description="Helical" evidence="3">
    <location>
        <begin position="158"/>
        <end position="177"/>
    </location>
</feature>
<dbReference type="PROSITE" id="PS50297">
    <property type="entry name" value="ANK_REP_REGION"/>
    <property type="match status" value="2"/>
</dbReference>
<dbReference type="SUPFAM" id="SSF55785">
    <property type="entry name" value="PYP-like sensor domain (PAS domain)"/>
    <property type="match status" value="1"/>
</dbReference>
<feature type="repeat" description="ANK" evidence="1">
    <location>
        <begin position="2119"/>
        <end position="2151"/>
    </location>
</feature>
<feature type="region of interest" description="Disordered" evidence="2">
    <location>
        <begin position="1285"/>
        <end position="1305"/>
    </location>
</feature>
<sequence>MSSQAKLQTRVKKTQGVSPERLMNNTGGQSSGSHSSGSSSLRERFNNAKHFTEDTRLLEAVQLYSSLEQQDQSDFKMINQIDSSKHISGLPQQEGVQTKMGSDMKTTKIRPQNGLGLQHSESGGGMIPNYFSQIQMIMVRKLFQVNNVILDYQAITPLIYHIILLLEFIQILFFMFYKVDIVNEFTSQTFFDTSPQSGSTSTNGTSSNDDLTTDDLLDTFQIDSYFQFINFQLYPLEHQSEQGFLTFFILINATFYGFLMLLFTLSDRLFQAQRQEDIKEGMRLTLKLLSILMVSFLFLFQLPMLTTYFQCFLCDEDPEDVYILATSCDSLTRHLLIAVATFSLVVYFGFLVVQQLLYSSNNFQTNVPWGSLERNITLFKVLYKLVIAVSFTMNKTGTQGGEVHLICFFIAGFLLYKRCTSAFFLDPLIQFAAIQYETMLTWLFLVLAAHIFSGAMMTLFNLSLIFSFGLLAGFIINIFQYHLHLKVIATPQPNKTFQTPALLMAYLFRLYSAIQNFTPQDKLMLQGILSCHKDECIDGHSFQDKCQCQMISDKLYGLKKYKILKQSADEELLKQGTIRVNGTLKGSNAKNVAFEAKELHAMDSDKSSSYNRTFNDAHPKIKDNHYIGSSADLSKRDWGKQNHIEGKSQLITHKYRENILLGAKKDTGLISNDVDRGEVGNSAVKQMQIVQQLSKTGSSPMQERRHSGMDDGFINAKFKHQKQSTGSLYAPQNSMGINKVANSPASPPTILKASKFKEAGKSVASLKNESQNDYGSGWIYENAQRELAEYLENEDAELSRFNQQQLDDKQQKLWFLFFSLLVQEAISLHPKNIDFRILSSFIQRTKLHNEFKAIFEIMNCESCSPSLQDKFVIYRRKVVIEQSLLQKHERSIQDIGNLNIVSVYRYEKFFLRYQLLEYVTANSALKFWRELLQKSIDANALQLRGAEISKNYERIQDVAAEIMKIYPNEIKFMFRYAHFLQKIVNNDYDGLALLEKVFSTYQTKLSKKAAAMPINEQTIYGENTASSIVIISATSTEVGTVLHANDEIEFMLGHKRKNIIGKNVSIIMPRVIAENHSNFIQNYFTTAKSRFIDKQTQVFAQCANGYLKGIRLLVKVYPNLNDKIQFIGFIQAIEMFDQQMDPPKNQFEHLEHQYILCDQKGNIFHVTDGLNFELGLNSKFFDYNPHAVNSQINIQVVCPEIMEPDIQDMLESEGTILPLDTREMLNLVELEKLTSEEILEVRTRLGTYQAYVQLKKLAYGGDGSCMVYLYRFIIVTEDDIIMRRPTGNQASSGTPQRVGSRFGGGDDGENVPSGLPILGVDQQDHYSDDYDLSSVASAGALQSHTFNKMIRDFKKVLAERRTPGNLVLLNRTVAFIVLITVALSSVDFWLKQRFVEDFHFMSKHALKSEIRTIQLMQLQANIRSLIDVANDMEFRMYEGTNLMKINRFTYLSHLVQTQASDLQDTHDFMIQQRSKQNSKEDLDQSDFEYESIDLFRLDLSNNISTYGLPFRVALNQYLNNILMLNGTGQSDLIIPYALLRADPTIKLKDFFSSPLYQDQASENITINYTLQNGTLLIQTIPGIVSFTGSSPFQKNLYFVLANQLRGIRERTMEANQFMQKNEYKETMDSAFLAIMIVGIAVSTISIMTVLYSIWNTERNKADTLSLYAYLKMDQIKKVYDKCDEYLDSLLDNTEEVRLMNQTHDSRIGSDSGYTMAAAVSAANHQDAHPSDLSEEEKEEQNFNQYLQRQKRQRHKDGHRHTHKKSGNFLGYDRYAAMIKRAANNVRHTINLEQAHNFNYDLNGSQAQGQSGSLNENGSESAVSSDRRLMHEEYKEIHRNKKRFESSMNQDIAQSEESESYDMNEIQRGESLGQIRNALPASGLQRRGSMRRQVENKVPQNAASDHELKQEEIEQRKKLFFQSVKNRNWRFLTLNGLVGVVFSIYFVYGYIFHFQQLNQLSIIKGNTPIFFNRYSDMILSYSYMRERIMNNNEIQSYNNYTPTGTSADDYFKEKSMKNEQNVKAIKVANPSIMKDVIAFEELADSENFCTDIIGQFKGGVEEKFTVSRNAEKKLREIRRKAYQNLISTVIAACNAASAGDLETLKRLKEEGVDLNKGDYDNRTPLHVGTGAGLIHIVKFLIDSGVKLSPVDRWGATPLCDAQPYPEIKKLLLDHGAILGKIQETYTPFQVQVTDDQFRLYYAAFFGDVEMMENLRLLGWDVNGQDYDGRTALGVAASEGQLEAVKYLVSKGADLSIKDGRGNDPLGDATRQNRTATIEYLSSIINQSLIRDWCSSFYDGLVKKGIYQMFGVFQKKFSDLQISIQQPTSRRLSLLEANYTLQNNTLVLNNITNLTASSAVKKNISVDPIPYSMNTLQTMKMFITTNELYLHTVIDKFTSVFETCLEGYASQYSNTANIVYLVFLMFQLLILLYLRSKLIQIIKEDVFQSRGILNLIPEDFFNKNREQVEKLIKKLKD</sequence>
<dbReference type="PANTHER" id="PTHR31600:SF2">
    <property type="entry name" value="GAMETE ENRICHED GENE 10 PROTEIN-RELATED"/>
    <property type="match status" value="1"/>
</dbReference>
<feature type="transmembrane region" description="Helical" evidence="3">
    <location>
        <begin position="399"/>
        <end position="416"/>
    </location>
</feature>
<keyword evidence="3" id="KW-0812">Transmembrane</keyword>
<feature type="compositionally biased region" description="Low complexity" evidence="2">
    <location>
        <begin position="27"/>
        <end position="40"/>
    </location>
</feature>
<organism evidence="5 6">
    <name type="scientific">Halteria grandinella</name>
    <dbReference type="NCBI Taxonomy" id="5974"/>
    <lineage>
        <taxon>Eukaryota</taxon>
        <taxon>Sar</taxon>
        <taxon>Alveolata</taxon>
        <taxon>Ciliophora</taxon>
        <taxon>Intramacronucleata</taxon>
        <taxon>Spirotrichea</taxon>
        <taxon>Stichotrichia</taxon>
        <taxon>Sporadotrichida</taxon>
        <taxon>Halteriidae</taxon>
        <taxon>Halteria</taxon>
    </lineage>
</organism>
<accession>A0A8J8P4H0</accession>
<dbReference type="EMBL" id="RRYP01000156">
    <property type="protein sequence ID" value="TNV87907.1"/>
    <property type="molecule type" value="Genomic_DNA"/>
</dbReference>
<reference evidence="5" key="1">
    <citation type="submission" date="2019-06" db="EMBL/GenBank/DDBJ databases">
        <authorList>
            <person name="Zheng W."/>
        </authorList>
    </citation>
    <scope>NUCLEOTIDE SEQUENCE</scope>
    <source>
        <strain evidence="5">QDHG01</strain>
    </source>
</reference>
<keyword evidence="6" id="KW-1185">Reference proteome</keyword>
<dbReference type="InterPro" id="IPR002110">
    <property type="entry name" value="Ankyrin_rpt"/>
</dbReference>
<feature type="compositionally biased region" description="Polar residues" evidence="2">
    <location>
        <begin position="1286"/>
        <end position="1297"/>
    </location>
</feature>